<evidence type="ECO:0000256" key="3">
    <source>
        <dbReference type="ARBA" id="ARBA00022692"/>
    </source>
</evidence>
<dbReference type="InterPro" id="IPR045584">
    <property type="entry name" value="Pilin-like"/>
</dbReference>
<dbReference type="PROSITE" id="PS00409">
    <property type="entry name" value="PROKAR_NTER_METHYL"/>
    <property type="match status" value="1"/>
</dbReference>
<dbReference type="PANTHER" id="PTHR30093:SF44">
    <property type="entry name" value="TYPE II SECRETION SYSTEM CORE PROTEIN G"/>
    <property type="match status" value="1"/>
</dbReference>
<gene>
    <name evidence="7" type="ORF">ACJDUH_16025</name>
</gene>
<evidence type="ECO:0000256" key="6">
    <source>
        <dbReference type="SAM" id="Phobius"/>
    </source>
</evidence>
<keyword evidence="8" id="KW-1185">Reference proteome</keyword>
<keyword evidence="5 6" id="KW-0472">Membrane</keyword>
<dbReference type="SUPFAM" id="SSF54523">
    <property type="entry name" value="Pili subunits"/>
    <property type="match status" value="1"/>
</dbReference>
<comment type="caution">
    <text evidence="7">The sequence shown here is derived from an EMBL/GenBank/DDBJ whole genome shotgun (WGS) entry which is preliminary data.</text>
</comment>
<dbReference type="RefSeq" id="WP_406766215.1">
    <property type="nucleotide sequence ID" value="NZ_JBJHZY010000004.1"/>
</dbReference>
<proteinExistence type="predicted"/>
<dbReference type="Gene3D" id="3.30.700.10">
    <property type="entry name" value="Glycoprotein, Type 4 Pilin"/>
    <property type="match status" value="1"/>
</dbReference>
<dbReference type="Proteomes" id="UP001623661">
    <property type="component" value="Unassembled WGS sequence"/>
</dbReference>
<reference evidence="7 8" key="1">
    <citation type="submission" date="2024-11" db="EMBL/GenBank/DDBJ databases">
        <authorList>
            <person name="Heng Y.C."/>
            <person name="Lim A.C.H."/>
            <person name="Lee J.K.Y."/>
            <person name="Kittelmann S."/>
        </authorList>
    </citation>
    <scope>NUCLEOTIDE SEQUENCE [LARGE SCALE GENOMIC DNA]</scope>
    <source>
        <strain evidence="7 8">WILCCON 0202</strain>
    </source>
</reference>
<evidence type="ECO:0000256" key="1">
    <source>
        <dbReference type="ARBA" id="ARBA00004167"/>
    </source>
</evidence>
<sequence length="141" mass="15323">MFYLIKSNKIGGKRKKGFTLIEIIVAVTIIIILSALAVPKVSGYISKAKEANVISKGKQIYNAAMWTYSEQGNAFDKAKIEAAVTSTTNIKATDINATVNTADVTISFKNNDKGYNLVISKDDNTYTVKDTDGNQIFSSAE</sequence>
<dbReference type="PANTHER" id="PTHR30093">
    <property type="entry name" value="GENERAL SECRETION PATHWAY PROTEIN G"/>
    <property type="match status" value="1"/>
</dbReference>
<dbReference type="EMBL" id="JBJHZY010000004">
    <property type="protein sequence ID" value="MFL0269585.1"/>
    <property type="molecule type" value="Genomic_DNA"/>
</dbReference>
<evidence type="ECO:0000313" key="8">
    <source>
        <dbReference type="Proteomes" id="UP001623661"/>
    </source>
</evidence>
<keyword evidence="4 6" id="KW-1133">Transmembrane helix</keyword>
<keyword evidence="3 6" id="KW-0812">Transmembrane</keyword>
<accession>A0ABW8TVT1</accession>
<evidence type="ECO:0000256" key="2">
    <source>
        <dbReference type="ARBA" id="ARBA00022481"/>
    </source>
</evidence>
<dbReference type="Pfam" id="PF07963">
    <property type="entry name" value="N_methyl"/>
    <property type="match status" value="1"/>
</dbReference>
<protein>
    <submittedName>
        <fullName evidence="7">Prepilin-type N-terminal cleavage/methylation domain-containing protein</fullName>
    </submittedName>
</protein>
<feature type="transmembrane region" description="Helical" evidence="6">
    <location>
        <begin position="20"/>
        <end position="38"/>
    </location>
</feature>
<evidence type="ECO:0000256" key="4">
    <source>
        <dbReference type="ARBA" id="ARBA00022989"/>
    </source>
</evidence>
<dbReference type="InterPro" id="IPR012902">
    <property type="entry name" value="N_methyl_site"/>
</dbReference>
<dbReference type="NCBIfam" id="TIGR02532">
    <property type="entry name" value="IV_pilin_GFxxxE"/>
    <property type="match status" value="1"/>
</dbReference>
<evidence type="ECO:0000256" key="5">
    <source>
        <dbReference type="ARBA" id="ARBA00023136"/>
    </source>
</evidence>
<keyword evidence="2" id="KW-0488">Methylation</keyword>
<evidence type="ECO:0000313" key="7">
    <source>
        <dbReference type="EMBL" id="MFL0269585.1"/>
    </source>
</evidence>
<comment type="subcellular location">
    <subcellularLocation>
        <location evidence="1">Membrane</location>
        <topology evidence="1">Single-pass membrane protein</topology>
    </subcellularLocation>
</comment>
<name>A0ABW8TVT1_9CLOT</name>
<organism evidence="7 8">
    <name type="scientific">Candidatus Clostridium radicumherbarum</name>
    <dbReference type="NCBI Taxonomy" id="3381662"/>
    <lineage>
        <taxon>Bacteria</taxon>
        <taxon>Bacillati</taxon>
        <taxon>Bacillota</taxon>
        <taxon>Clostridia</taxon>
        <taxon>Eubacteriales</taxon>
        <taxon>Clostridiaceae</taxon>
        <taxon>Clostridium</taxon>
    </lineage>
</organism>